<dbReference type="EMBL" id="KR861299">
    <property type="protein sequence ID" value="AKN10882.1"/>
    <property type="molecule type" value="Genomic_DNA"/>
</dbReference>
<keyword evidence="1" id="KW-0946">Virion</keyword>
<dbReference type="GO" id="GO:0019031">
    <property type="term" value="C:viral envelope"/>
    <property type="evidence" value="ECO:0007669"/>
    <property type="project" value="UniProtKB-KW"/>
</dbReference>
<sequence>MKVRGMLKNCQQW</sequence>
<evidence type="ECO:0000313" key="1">
    <source>
        <dbReference type="EMBL" id="AKN10882.1"/>
    </source>
</evidence>
<organism evidence="1">
    <name type="scientific">Human immunodeficiency virus type 1</name>
    <name type="common">HIV-1</name>
    <dbReference type="NCBI Taxonomy" id="11676"/>
    <lineage>
        <taxon>Viruses</taxon>
        <taxon>Riboviria</taxon>
        <taxon>Pararnavirae</taxon>
        <taxon>Artverviricota</taxon>
        <taxon>Revtraviricetes</taxon>
        <taxon>Ortervirales</taxon>
        <taxon>Retroviridae</taxon>
        <taxon>Orthoretrovirinae</taxon>
        <taxon>Lentivirus</taxon>
        <taxon>Lentivirus humimdef1</taxon>
    </lineage>
</organism>
<reference evidence="1" key="1">
    <citation type="journal article" date="2015" name="J. Clin. Microbiol.">
        <title>Long-Range HIV Genotyping Using Viral RNA and Proviral DNA for Analysis of HIV Drug Resistance and HIV Clustering.</title>
        <authorList>
            <person name="Novitsky V."/>
            <person name="Zahralban-Steele M."/>
            <person name="McLane M.F."/>
            <person name="Moyo S."/>
            <person name="van Widenfelt E."/>
            <person name="Gaseitsiwe S."/>
            <person name="Makhema J."/>
            <person name="Essex M."/>
        </authorList>
    </citation>
    <scope>NUCLEOTIDE SEQUENCE</scope>
    <source>
        <strain evidence="1">Bcpp_00368_amp2</strain>
    </source>
</reference>
<name>A0A0H3YD10_HV1</name>
<protein>
    <submittedName>
        <fullName evidence="1">Truncated envelope glycoprotein</fullName>
    </submittedName>
</protein>
<organismHost>
    <name type="scientific">Homo sapiens</name>
    <name type="common">Human</name>
    <dbReference type="NCBI Taxonomy" id="9606"/>
</organismHost>
<keyword evidence="1" id="KW-0261">Viral envelope protein</keyword>
<accession>A0A0H3YD10</accession>
<proteinExistence type="predicted"/>
<gene>
    <name evidence="1" type="primary">vpu</name>
</gene>